<name>A0A3A9K7W6_9BACI</name>
<evidence type="ECO:0000256" key="8">
    <source>
        <dbReference type="PIRNR" id="PIRNR001084"/>
    </source>
</evidence>
<dbReference type="GO" id="GO:0046872">
    <property type="term" value="F:metal ion binding"/>
    <property type="evidence" value="ECO:0007669"/>
    <property type="project" value="UniProtKB-KW"/>
</dbReference>
<evidence type="ECO:0000256" key="4">
    <source>
        <dbReference type="ARBA" id="ARBA00022723"/>
    </source>
</evidence>
<organism evidence="14 15">
    <name type="scientific">Salipaludibacillus neizhouensis</name>
    <dbReference type="NCBI Taxonomy" id="885475"/>
    <lineage>
        <taxon>Bacteria</taxon>
        <taxon>Bacillati</taxon>
        <taxon>Bacillota</taxon>
        <taxon>Bacilli</taxon>
        <taxon>Bacillales</taxon>
        <taxon>Bacillaceae</taxon>
    </lineage>
</organism>
<dbReference type="PANTHER" id="PTHR36447">
    <property type="entry name" value="BETA-GALACTOSIDASE GANA"/>
    <property type="match status" value="1"/>
</dbReference>
<evidence type="ECO:0000313" key="15">
    <source>
        <dbReference type="Proteomes" id="UP000281498"/>
    </source>
</evidence>
<feature type="binding site" evidence="10">
    <location>
        <position position="103"/>
    </location>
    <ligand>
        <name>substrate</name>
    </ligand>
</feature>
<dbReference type="Pfam" id="PF02449">
    <property type="entry name" value="Glyco_hydro_42"/>
    <property type="match status" value="1"/>
</dbReference>
<feature type="binding site" evidence="11">
    <location>
        <position position="107"/>
    </location>
    <ligand>
        <name>Zn(2+)</name>
        <dbReference type="ChEBI" id="CHEBI:29105"/>
    </ligand>
</feature>
<comment type="catalytic activity">
    <reaction evidence="1 8">
        <text>Hydrolysis of terminal non-reducing beta-D-galactose residues in beta-D-galactosides.</text>
        <dbReference type="EC" id="3.2.1.23"/>
    </reaction>
</comment>
<dbReference type="Gene3D" id="3.40.50.880">
    <property type="match status" value="1"/>
</dbReference>
<evidence type="ECO:0000256" key="5">
    <source>
        <dbReference type="ARBA" id="ARBA00022801"/>
    </source>
</evidence>
<dbReference type="GO" id="GO:0009341">
    <property type="term" value="C:beta-galactosidase complex"/>
    <property type="evidence" value="ECO:0007669"/>
    <property type="project" value="InterPro"/>
</dbReference>
<dbReference type="OrthoDB" id="9800974at2"/>
<gene>
    <name evidence="14" type="ORF">CR203_07455</name>
</gene>
<feature type="active site" description="Nucleophile" evidence="9">
    <location>
        <position position="304"/>
    </location>
</feature>
<evidence type="ECO:0000256" key="1">
    <source>
        <dbReference type="ARBA" id="ARBA00001412"/>
    </source>
</evidence>
<dbReference type="CDD" id="cd03143">
    <property type="entry name" value="A4_beta-galactosidase_middle_domain"/>
    <property type="match status" value="1"/>
</dbReference>
<dbReference type="InterPro" id="IPR013529">
    <property type="entry name" value="Glyco_hydro_42_N"/>
</dbReference>
<sequence length="651" mass="75241">MHLGVDYYPEHWDIEMIDEDLTRMLKMGVNTVRIGEFAWAMMEKSPGAFDFSFFDHVIKKCKEYGLQVMFGTPTATFPAWLAKREQSIFNITKEGNRLAFGGRRQYCYNSDVYMNYSLRIVEKLVQHYQKEDQIFSWQIDNELGHEGSDDCYCENCLHAFQQYLAEKYASIDELNQQWGTIFWGQTYSEFAEIPLPTQTITEHNPSMRLDWARFRSHSLNQFVQKHIEMVRKHKGSHQTVTTNLPGGFFDKWFDHNEFSRDLDFVSYDNYPVWGGLKEPVSPAMLSMTLDFVRGLKGENFWIVEQLMGAQGHDVIGYLPRPNQAKLWSYHAFAHGTNNMLYFRWRGMTHGAEQNCLGIIDANNQETRKFNEVQAFFKDISAYETMVDSSIKADIAVLYDFDSVWSWRIQRESSQFNFTEEVVRLYEPFYKLNTPIDVIRADVDFSSYKVLLLPVMKVMDDELTQRIETFVKQGGTVVFSYRAGFKDRENNVRFGEKLPGPLAELLGIEIEEVESLHEGQTFSVVSNDNNTGTGKVWREMIRPMQATSLYKYTDTFYSNYSAVTVNKFGDGKAYYVGGGIEAALLNEIAEEIADSQNISTIASEKQVEVMPRVTEDGQSYFMVMNHSGEDATYRNTPLAPFECKIIQGDSKL</sequence>
<dbReference type="Proteomes" id="UP000281498">
    <property type="component" value="Unassembled WGS sequence"/>
</dbReference>
<dbReference type="RefSeq" id="WP_110938649.1">
    <property type="nucleotide sequence ID" value="NZ_KZ614147.1"/>
</dbReference>
<evidence type="ECO:0000256" key="9">
    <source>
        <dbReference type="PIRSR" id="PIRSR001084-1"/>
    </source>
</evidence>
<dbReference type="SUPFAM" id="SSF51445">
    <property type="entry name" value="(Trans)glycosidases"/>
    <property type="match status" value="1"/>
</dbReference>
<protein>
    <recommendedName>
        <fullName evidence="3 8">Beta-galactosidase</fullName>
        <shortName evidence="8">Beta-gal</shortName>
        <ecNumber evidence="3 8">3.2.1.23</ecNumber>
    </recommendedName>
</protein>
<evidence type="ECO:0000256" key="6">
    <source>
        <dbReference type="ARBA" id="ARBA00022833"/>
    </source>
</evidence>
<keyword evidence="7 8" id="KW-0326">Glycosidase</keyword>
<accession>A0A3A9K7W6</accession>
<dbReference type="PIRSF" id="PIRSF001084">
    <property type="entry name" value="B-galactosidase"/>
    <property type="match status" value="1"/>
</dbReference>
<evidence type="ECO:0000256" key="2">
    <source>
        <dbReference type="ARBA" id="ARBA00005940"/>
    </source>
</evidence>
<comment type="similarity">
    <text evidence="2 8">Belongs to the glycosyl hydrolase 42 family.</text>
</comment>
<dbReference type="InterPro" id="IPR029062">
    <property type="entry name" value="Class_I_gatase-like"/>
</dbReference>
<dbReference type="Pfam" id="PF08532">
    <property type="entry name" value="Glyco_hydro_42M"/>
    <property type="match status" value="1"/>
</dbReference>
<keyword evidence="5 8" id="KW-0378">Hydrolase</keyword>
<evidence type="ECO:0000256" key="10">
    <source>
        <dbReference type="PIRSR" id="PIRSR001084-2"/>
    </source>
</evidence>
<dbReference type="SUPFAM" id="SSF52317">
    <property type="entry name" value="Class I glutamine amidotransferase-like"/>
    <property type="match status" value="1"/>
</dbReference>
<dbReference type="AlphaFoldDB" id="A0A3A9K7W6"/>
<feature type="binding site" evidence="11">
    <location>
        <position position="151"/>
    </location>
    <ligand>
        <name>Zn(2+)</name>
        <dbReference type="ChEBI" id="CHEBI:29105"/>
    </ligand>
</feature>
<proteinExistence type="inferred from homology"/>
<dbReference type="Gene3D" id="3.20.20.80">
    <property type="entry name" value="Glycosidases"/>
    <property type="match status" value="1"/>
</dbReference>
<feature type="active site" description="Proton donor" evidence="9">
    <location>
        <position position="142"/>
    </location>
</feature>
<evidence type="ECO:0000313" key="14">
    <source>
        <dbReference type="EMBL" id="RKL68309.1"/>
    </source>
</evidence>
<feature type="binding site" evidence="10">
    <location>
        <position position="141"/>
    </location>
    <ligand>
        <name>substrate</name>
    </ligand>
</feature>
<dbReference type="EMBL" id="PDOE01000002">
    <property type="protein sequence ID" value="RKL68309.1"/>
    <property type="molecule type" value="Genomic_DNA"/>
</dbReference>
<dbReference type="InterPro" id="IPR003476">
    <property type="entry name" value="Glyco_hydro_42"/>
</dbReference>
<comment type="caution">
    <text evidence="14">The sequence shown here is derived from an EMBL/GenBank/DDBJ whole genome shotgun (WGS) entry which is preliminary data.</text>
</comment>
<dbReference type="InterPro" id="IPR013738">
    <property type="entry name" value="Beta_galactosidase_Trimer"/>
</dbReference>
<feature type="binding site" evidence="11">
    <location>
        <position position="153"/>
    </location>
    <ligand>
        <name>Zn(2+)</name>
        <dbReference type="ChEBI" id="CHEBI:29105"/>
    </ligand>
</feature>
<evidence type="ECO:0000256" key="7">
    <source>
        <dbReference type="ARBA" id="ARBA00023295"/>
    </source>
</evidence>
<evidence type="ECO:0000256" key="11">
    <source>
        <dbReference type="PIRSR" id="PIRSR001084-3"/>
    </source>
</evidence>
<evidence type="ECO:0000256" key="3">
    <source>
        <dbReference type="ARBA" id="ARBA00012756"/>
    </source>
</evidence>
<reference evidence="14 15" key="1">
    <citation type="submission" date="2017-10" db="EMBL/GenBank/DDBJ databases">
        <title>Bacillus sp. nov., a halophilic bacterium isolated from a Keqin Lake.</title>
        <authorList>
            <person name="Wang H."/>
        </authorList>
    </citation>
    <scope>NUCLEOTIDE SEQUENCE [LARGE SCALE GENOMIC DNA]</scope>
    <source>
        <strain evidence="14 15">KCTC 13187</strain>
    </source>
</reference>
<keyword evidence="4 11" id="KW-0479">Metal-binding</keyword>
<dbReference type="GO" id="GO:0005975">
    <property type="term" value="P:carbohydrate metabolic process"/>
    <property type="evidence" value="ECO:0007669"/>
    <property type="project" value="InterPro"/>
</dbReference>
<evidence type="ECO:0000259" key="13">
    <source>
        <dbReference type="Pfam" id="PF08532"/>
    </source>
</evidence>
<feature type="binding site" evidence="11">
    <location>
        <position position="156"/>
    </location>
    <ligand>
        <name>Zn(2+)</name>
        <dbReference type="ChEBI" id="CHEBI:29105"/>
    </ligand>
</feature>
<feature type="domain" description="Beta-galactosidase trimerisation" evidence="13">
    <location>
        <begin position="392"/>
        <end position="597"/>
    </location>
</feature>
<evidence type="ECO:0000259" key="12">
    <source>
        <dbReference type="Pfam" id="PF02449"/>
    </source>
</evidence>
<feature type="domain" description="Glycoside hydrolase family 42 N-terminal" evidence="12">
    <location>
        <begin position="6"/>
        <end position="380"/>
    </location>
</feature>
<dbReference type="InterPro" id="IPR017853">
    <property type="entry name" value="GH"/>
</dbReference>
<keyword evidence="6 11" id="KW-0862">Zinc</keyword>
<dbReference type="GO" id="GO:0004565">
    <property type="term" value="F:beta-galactosidase activity"/>
    <property type="evidence" value="ECO:0007669"/>
    <property type="project" value="UniProtKB-EC"/>
</dbReference>
<dbReference type="EC" id="3.2.1.23" evidence="3 8"/>
<keyword evidence="15" id="KW-1185">Reference proteome</keyword>
<dbReference type="PANTHER" id="PTHR36447:SF2">
    <property type="entry name" value="BETA-GALACTOSIDASE YESZ"/>
    <property type="match status" value="1"/>
</dbReference>